<dbReference type="Gene3D" id="3.40.50.1820">
    <property type="entry name" value="alpha/beta hydrolase"/>
    <property type="match status" value="1"/>
</dbReference>
<dbReference type="PANTHER" id="PTHR48098:SF1">
    <property type="entry name" value="DIACYLGLYCEROL ACYLTRANSFERASE_MYCOLYLTRANSFERASE AG85A"/>
    <property type="match status" value="1"/>
</dbReference>
<dbReference type="EMBL" id="JAENIJ010000004">
    <property type="protein sequence ID" value="MBK1881475.1"/>
    <property type="molecule type" value="Genomic_DNA"/>
</dbReference>
<comment type="caution">
    <text evidence="1">The sequence shown here is derived from an EMBL/GenBank/DDBJ whole genome shotgun (WGS) entry which is preliminary data.</text>
</comment>
<proteinExistence type="predicted"/>
<dbReference type="PANTHER" id="PTHR48098">
    <property type="entry name" value="ENTEROCHELIN ESTERASE-RELATED"/>
    <property type="match status" value="1"/>
</dbReference>
<dbReference type="SUPFAM" id="SSF53474">
    <property type="entry name" value="alpha/beta-Hydrolases"/>
    <property type="match status" value="1"/>
</dbReference>
<sequence>MYQHGSFDEWIKRDPALDTYQAYVPPSYDGSEAYGLVLYANPGFPTDIPSDWHSVLDAFKLIVVAADSVNNETTMPRRVQASMDTLATAEKKYKIDPTRRVVSGLSGGGHMAMVIGALYPDYFIGAISHAAQSYLPSSGGTHGYGHFPGLALEDFSASKRKHMKWIVVSGDKDYNYQAILETSKRWDDNKLNYRFLDIPGMGHEPAKAAPFQEALEWVGLKEAK</sequence>
<dbReference type="GO" id="GO:0016747">
    <property type="term" value="F:acyltransferase activity, transferring groups other than amino-acyl groups"/>
    <property type="evidence" value="ECO:0007669"/>
    <property type="project" value="TreeGrafter"/>
</dbReference>
<dbReference type="InterPro" id="IPR000801">
    <property type="entry name" value="Esterase-like"/>
</dbReference>
<accession>A0A934S578</accession>
<keyword evidence="2" id="KW-1185">Reference proteome</keyword>
<evidence type="ECO:0000313" key="1">
    <source>
        <dbReference type="EMBL" id="MBK1881475.1"/>
    </source>
</evidence>
<gene>
    <name evidence="1" type="ORF">JIN85_03550</name>
</gene>
<dbReference type="Proteomes" id="UP000603141">
    <property type="component" value="Unassembled WGS sequence"/>
</dbReference>
<name>A0A934S578_9BACT</name>
<evidence type="ECO:0000313" key="2">
    <source>
        <dbReference type="Proteomes" id="UP000603141"/>
    </source>
</evidence>
<dbReference type="InterPro" id="IPR050583">
    <property type="entry name" value="Mycobacterial_A85_antigen"/>
</dbReference>
<dbReference type="AlphaFoldDB" id="A0A934S578"/>
<protein>
    <recommendedName>
        <fullName evidence="3">Esterase</fullName>
    </recommendedName>
</protein>
<dbReference type="Pfam" id="PF00756">
    <property type="entry name" value="Esterase"/>
    <property type="match status" value="1"/>
</dbReference>
<organism evidence="1 2">
    <name type="scientific">Luteolibacter pohnpeiensis</name>
    <dbReference type="NCBI Taxonomy" id="454153"/>
    <lineage>
        <taxon>Bacteria</taxon>
        <taxon>Pseudomonadati</taxon>
        <taxon>Verrucomicrobiota</taxon>
        <taxon>Verrucomicrobiia</taxon>
        <taxon>Verrucomicrobiales</taxon>
        <taxon>Verrucomicrobiaceae</taxon>
        <taxon>Luteolibacter</taxon>
    </lineage>
</organism>
<dbReference type="InterPro" id="IPR029058">
    <property type="entry name" value="AB_hydrolase_fold"/>
</dbReference>
<evidence type="ECO:0008006" key="3">
    <source>
        <dbReference type="Google" id="ProtNLM"/>
    </source>
</evidence>
<reference evidence="1" key="1">
    <citation type="submission" date="2021-01" db="EMBL/GenBank/DDBJ databases">
        <title>Modified the classification status of verrucomicrobia.</title>
        <authorList>
            <person name="Feng X."/>
        </authorList>
    </citation>
    <scope>NUCLEOTIDE SEQUENCE</scope>
    <source>
        <strain evidence="1">KCTC 22041</strain>
    </source>
</reference>